<proteinExistence type="predicted"/>
<dbReference type="EMBL" id="CP108085">
    <property type="protein sequence ID" value="WUP72571.1"/>
    <property type="molecule type" value="Genomic_DNA"/>
</dbReference>
<evidence type="ECO:0000313" key="1">
    <source>
        <dbReference type="EMBL" id="WUP72571.1"/>
    </source>
</evidence>
<accession>A0ABZ1SHV6</accession>
<gene>
    <name evidence="1" type="ORF">OG913_24465</name>
</gene>
<sequence>MQKWGSEVAVTSLPGLIAAALDDVRDMDARTTRAYELAREQGWSALSRAPGVPGLTLDRPPSVRLDWEATGQSGNQGKRDLSWLNLVRTFGAADLLECVA</sequence>
<reference evidence="1" key="1">
    <citation type="submission" date="2022-10" db="EMBL/GenBank/DDBJ databases">
        <title>The complete genomes of actinobacterial strains from the NBC collection.</title>
        <authorList>
            <person name="Joergensen T.S."/>
            <person name="Alvarez Arevalo M."/>
            <person name="Sterndorff E.B."/>
            <person name="Faurdal D."/>
            <person name="Vuksanovic O."/>
            <person name="Mourched A.-S."/>
            <person name="Charusanti P."/>
            <person name="Shaw S."/>
            <person name="Blin K."/>
            <person name="Weber T."/>
        </authorList>
    </citation>
    <scope>NUCLEOTIDE SEQUENCE</scope>
    <source>
        <strain evidence="1">NBC_00254</strain>
    </source>
</reference>
<evidence type="ECO:0000313" key="2">
    <source>
        <dbReference type="Proteomes" id="UP001432011"/>
    </source>
</evidence>
<dbReference type="RefSeq" id="WP_328708507.1">
    <property type="nucleotide sequence ID" value="NZ_CP108085.1"/>
</dbReference>
<dbReference type="Proteomes" id="UP001432011">
    <property type="component" value="Chromosome"/>
</dbReference>
<protein>
    <submittedName>
        <fullName evidence="1">Uncharacterized protein</fullName>
    </submittedName>
</protein>
<organism evidence="1 2">
    <name type="scientific">Microbispora hainanensis</name>
    <dbReference type="NCBI Taxonomy" id="568844"/>
    <lineage>
        <taxon>Bacteria</taxon>
        <taxon>Bacillati</taxon>
        <taxon>Actinomycetota</taxon>
        <taxon>Actinomycetes</taxon>
        <taxon>Streptosporangiales</taxon>
        <taxon>Streptosporangiaceae</taxon>
        <taxon>Microbispora</taxon>
    </lineage>
</organism>
<keyword evidence="2" id="KW-1185">Reference proteome</keyword>
<name>A0ABZ1SHV6_9ACTN</name>